<dbReference type="EMBL" id="GBXM01082511">
    <property type="protein sequence ID" value="JAH26066.1"/>
    <property type="molecule type" value="Transcribed_RNA"/>
</dbReference>
<proteinExistence type="predicted"/>
<sequence>MFSGRIPVSTENCVDFCQRLRAEMFLLAETMTGGSD</sequence>
<reference evidence="1" key="2">
    <citation type="journal article" date="2015" name="Fish Shellfish Immunol.">
        <title>Early steps in the European eel (Anguilla anguilla)-Vibrio vulnificus interaction in the gills: Role of the RtxA13 toxin.</title>
        <authorList>
            <person name="Callol A."/>
            <person name="Pajuelo D."/>
            <person name="Ebbesson L."/>
            <person name="Teles M."/>
            <person name="MacKenzie S."/>
            <person name="Amaro C."/>
        </authorList>
    </citation>
    <scope>NUCLEOTIDE SEQUENCE</scope>
</reference>
<organism evidence="1">
    <name type="scientific">Anguilla anguilla</name>
    <name type="common">European freshwater eel</name>
    <name type="synonym">Muraena anguilla</name>
    <dbReference type="NCBI Taxonomy" id="7936"/>
    <lineage>
        <taxon>Eukaryota</taxon>
        <taxon>Metazoa</taxon>
        <taxon>Chordata</taxon>
        <taxon>Craniata</taxon>
        <taxon>Vertebrata</taxon>
        <taxon>Euteleostomi</taxon>
        <taxon>Actinopterygii</taxon>
        <taxon>Neopterygii</taxon>
        <taxon>Teleostei</taxon>
        <taxon>Anguilliformes</taxon>
        <taxon>Anguillidae</taxon>
        <taxon>Anguilla</taxon>
    </lineage>
</organism>
<accession>A0A0E9RA81</accession>
<evidence type="ECO:0000313" key="1">
    <source>
        <dbReference type="EMBL" id="JAH26066.1"/>
    </source>
</evidence>
<name>A0A0E9RA81_ANGAN</name>
<protein>
    <submittedName>
        <fullName evidence="1">Uncharacterized protein</fullName>
    </submittedName>
</protein>
<dbReference type="AlphaFoldDB" id="A0A0E9RA81"/>
<reference evidence="1" key="1">
    <citation type="submission" date="2014-11" db="EMBL/GenBank/DDBJ databases">
        <authorList>
            <person name="Amaro Gonzalez C."/>
        </authorList>
    </citation>
    <scope>NUCLEOTIDE SEQUENCE</scope>
</reference>